<dbReference type="PANTHER" id="PTHR33782:SF15">
    <property type="entry name" value="OS01G0121500 PROTEIN"/>
    <property type="match status" value="1"/>
</dbReference>
<keyword evidence="2" id="KW-1185">Reference proteome</keyword>
<evidence type="ECO:0000313" key="1">
    <source>
        <dbReference type="EMBL" id="GJN05980.1"/>
    </source>
</evidence>
<sequence>MQQLTACCKFASILGPKPASCWSRQRPSLTMTTAASTTKKKRAAAIVACAASRRDDGSEFSCGDGDGGRLVDEGMVALRRRIDEIRAAECAAWEEEEWYVASANADVCYLIGALQALLLSERPGVGVELVAALALAVPASAFVLVSHLLLDASRGILSNLPH</sequence>
<gene>
    <name evidence="1" type="primary">ga23661</name>
    <name evidence="1" type="ORF">PR202_ga23661</name>
</gene>
<name>A0AAV5D7F6_ELECO</name>
<organism evidence="1 2">
    <name type="scientific">Eleusine coracana subsp. coracana</name>
    <dbReference type="NCBI Taxonomy" id="191504"/>
    <lineage>
        <taxon>Eukaryota</taxon>
        <taxon>Viridiplantae</taxon>
        <taxon>Streptophyta</taxon>
        <taxon>Embryophyta</taxon>
        <taxon>Tracheophyta</taxon>
        <taxon>Spermatophyta</taxon>
        <taxon>Magnoliopsida</taxon>
        <taxon>Liliopsida</taxon>
        <taxon>Poales</taxon>
        <taxon>Poaceae</taxon>
        <taxon>PACMAD clade</taxon>
        <taxon>Chloridoideae</taxon>
        <taxon>Cynodonteae</taxon>
        <taxon>Eleusininae</taxon>
        <taxon>Eleusine</taxon>
    </lineage>
</organism>
<accession>A0AAV5D7F6</accession>
<evidence type="ECO:0000313" key="2">
    <source>
        <dbReference type="Proteomes" id="UP001054889"/>
    </source>
</evidence>
<protein>
    <submittedName>
        <fullName evidence="1">Uncharacterized protein</fullName>
    </submittedName>
</protein>
<reference evidence="1" key="1">
    <citation type="journal article" date="2018" name="DNA Res.">
        <title>Multiple hybrid de novo genome assembly of finger millet, an orphan allotetraploid crop.</title>
        <authorList>
            <person name="Hatakeyama M."/>
            <person name="Aluri S."/>
            <person name="Balachadran M.T."/>
            <person name="Sivarajan S.R."/>
            <person name="Patrignani A."/>
            <person name="Gruter S."/>
            <person name="Poveda L."/>
            <person name="Shimizu-Inatsugi R."/>
            <person name="Baeten J."/>
            <person name="Francoijs K.J."/>
            <person name="Nataraja K.N."/>
            <person name="Reddy Y.A.N."/>
            <person name="Phadnis S."/>
            <person name="Ravikumar R.L."/>
            <person name="Schlapbach R."/>
            <person name="Sreeman S.M."/>
            <person name="Shimizu K.K."/>
        </authorList>
    </citation>
    <scope>NUCLEOTIDE SEQUENCE</scope>
</reference>
<reference evidence="1" key="2">
    <citation type="submission" date="2021-12" db="EMBL/GenBank/DDBJ databases">
        <title>Resequencing data analysis of finger millet.</title>
        <authorList>
            <person name="Hatakeyama M."/>
            <person name="Aluri S."/>
            <person name="Balachadran M.T."/>
            <person name="Sivarajan S.R."/>
            <person name="Poveda L."/>
            <person name="Shimizu-Inatsugi R."/>
            <person name="Schlapbach R."/>
            <person name="Sreeman S.M."/>
            <person name="Shimizu K.K."/>
        </authorList>
    </citation>
    <scope>NUCLEOTIDE SEQUENCE</scope>
</reference>
<proteinExistence type="predicted"/>
<comment type="caution">
    <text evidence="1">The sequence shown here is derived from an EMBL/GenBank/DDBJ whole genome shotgun (WGS) entry which is preliminary data.</text>
</comment>
<dbReference type="Proteomes" id="UP001054889">
    <property type="component" value="Unassembled WGS sequence"/>
</dbReference>
<dbReference type="PANTHER" id="PTHR33782">
    <property type="entry name" value="OS01G0121600 PROTEIN"/>
    <property type="match status" value="1"/>
</dbReference>
<dbReference type="AlphaFoldDB" id="A0AAV5D7F6"/>
<dbReference type="EMBL" id="BQKI01000012">
    <property type="protein sequence ID" value="GJN05980.1"/>
    <property type="molecule type" value="Genomic_DNA"/>
</dbReference>